<evidence type="ECO:0000313" key="1">
    <source>
        <dbReference type="EMBL" id="GAH95356.1"/>
    </source>
</evidence>
<protein>
    <submittedName>
        <fullName evidence="1">Uncharacterized protein</fullName>
    </submittedName>
</protein>
<proteinExistence type="predicted"/>
<accession>X1JKU7</accession>
<gene>
    <name evidence="1" type="ORF">S03H2_72958</name>
</gene>
<name>X1JKU7_9ZZZZ</name>
<organism evidence="1">
    <name type="scientific">marine sediment metagenome</name>
    <dbReference type="NCBI Taxonomy" id="412755"/>
    <lineage>
        <taxon>unclassified sequences</taxon>
        <taxon>metagenomes</taxon>
        <taxon>ecological metagenomes</taxon>
    </lineage>
</organism>
<dbReference type="EMBL" id="BARU01049676">
    <property type="protein sequence ID" value="GAH95356.1"/>
    <property type="molecule type" value="Genomic_DNA"/>
</dbReference>
<reference evidence="1" key="1">
    <citation type="journal article" date="2014" name="Front. Microbiol.">
        <title>High frequency of phylogenetically diverse reductive dehalogenase-homologous genes in deep subseafloor sedimentary metagenomes.</title>
        <authorList>
            <person name="Kawai M."/>
            <person name="Futagami T."/>
            <person name="Toyoda A."/>
            <person name="Takaki Y."/>
            <person name="Nishi S."/>
            <person name="Hori S."/>
            <person name="Arai W."/>
            <person name="Tsubouchi T."/>
            <person name="Morono Y."/>
            <person name="Uchiyama I."/>
            <person name="Ito T."/>
            <person name="Fujiyama A."/>
            <person name="Inagaki F."/>
            <person name="Takami H."/>
        </authorList>
    </citation>
    <scope>NUCLEOTIDE SEQUENCE</scope>
    <source>
        <strain evidence="1">Expedition CK06-06</strain>
    </source>
</reference>
<feature type="non-terminal residue" evidence="1">
    <location>
        <position position="38"/>
    </location>
</feature>
<dbReference type="AlphaFoldDB" id="X1JKU7"/>
<sequence length="38" mass="4427">FEAEYGKHLKSWKGETTIFKGTDVILNEQFPLDVEEQV</sequence>
<comment type="caution">
    <text evidence="1">The sequence shown here is derived from an EMBL/GenBank/DDBJ whole genome shotgun (WGS) entry which is preliminary data.</text>
</comment>
<feature type="non-terminal residue" evidence="1">
    <location>
        <position position="1"/>
    </location>
</feature>